<dbReference type="AlphaFoldDB" id="A0AA38J299"/>
<sequence length="105" mass="12154">MFGTEEVKEKICEVVNGVWKGKGFPRQWREGIIIPLFKKGQKSDAKNYRGITLLNKVYKIYAMILDQRLRKEMEARGLLPDGQAVFRKGRGTIMDNVYILRHLVG</sequence>
<evidence type="ECO:0000313" key="2">
    <source>
        <dbReference type="Proteomes" id="UP001168821"/>
    </source>
</evidence>
<protein>
    <recommendedName>
        <fullName evidence="3">Reverse transcriptase domain-containing protein</fullName>
    </recommendedName>
</protein>
<organism evidence="1 2">
    <name type="scientific">Zophobas morio</name>
    <dbReference type="NCBI Taxonomy" id="2755281"/>
    <lineage>
        <taxon>Eukaryota</taxon>
        <taxon>Metazoa</taxon>
        <taxon>Ecdysozoa</taxon>
        <taxon>Arthropoda</taxon>
        <taxon>Hexapoda</taxon>
        <taxon>Insecta</taxon>
        <taxon>Pterygota</taxon>
        <taxon>Neoptera</taxon>
        <taxon>Endopterygota</taxon>
        <taxon>Coleoptera</taxon>
        <taxon>Polyphaga</taxon>
        <taxon>Cucujiformia</taxon>
        <taxon>Tenebrionidae</taxon>
        <taxon>Zophobas</taxon>
    </lineage>
</organism>
<gene>
    <name evidence="1" type="ORF">Zmor_000254</name>
</gene>
<accession>A0AA38J299</accession>
<reference evidence="1" key="1">
    <citation type="journal article" date="2023" name="G3 (Bethesda)">
        <title>Whole genome assemblies of Zophobas morio and Tenebrio molitor.</title>
        <authorList>
            <person name="Kaur S."/>
            <person name="Stinson S.A."/>
            <person name="diCenzo G.C."/>
        </authorList>
    </citation>
    <scope>NUCLEOTIDE SEQUENCE</scope>
    <source>
        <strain evidence="1">QUZm001</strain>
    </source>
</reference>
<name>A0AA38J299_9CUCU</name>
<dbReference type="EMBL" id="JALNTZ010000001">
    <property type="protein sequence ID" value="KAJ3664706.1"/>
    <property type="molecule type" value="Genomic_DNA"/>
</dbReference>
<dbReference type="PANTHER" id="PTHR19446">
    <property type="entry name" value="REVERSE TRANSCRIPTASES"/>
    <property type="match status" value="1"/>
</dbReference>
<keyword evidence="2" id="KW-1185">Reference proteome</keyword>
<evidence type="ECO:0008006" key="3">
    <source>
        <dbReference type="Google" id="ProtNLM"/>
    </source>
</evidence>
<proteinExistence type="predicted"/>
<dbReference type="Proteomes" id="UP001168821">
    <property type="component" value="Unassembled WGS sequence"/>
</dbReference>
<comment type="caution">
    <text evidence="1">The sequence shown here is derived from an EMBL/GenBank/DDBJ whole genome shotgun (WGS) entry which is preliminary data.</text>
</comment>
<evidence type="ECO:0000313" key="1">
    <source>
        <dbReference type="EMBL" id="KAJ3664706.1"/>
    </source>
</evidence>